<reference evidence="1" key="2">
    <citation type="journal article" date="2023" name="IMA Fungus">
        <title>Comparative genomic study of the Penicillium genus elucidates a diverse pangenome and 15 lateral gene transfer events.</title>
        <authorList>
            <person name="Petersen C."/>
            <person name="Sorensen T."/>
            <person name="Nielsen M.R."/>
            <person name="Sondergaard T.E."/>
            <person name="Sorensen J.L."/>
            <person name="Fitzpatrick D.A."/>
            <person name="Frisvad J.C."/>
            <person name="Nielsen K.L."/>
        </authorList>
    </citation>
    <scope>NUCLEOTIDE SEQUENCE</scope>
    <source>
        <strain evidence="1">IBT 21472</strain>
    </source>
</reference>
<dbReference type="AlphaFoldDB" id="A0A9W9QEA0"/>
<dbReference type="Proteomes" id="UP001147746">
    <property type="component" value="Unassembled WGS sequence"/>
</dbReference>
<dbReference type="SUPFAM" id="SSF48452">
    <property type="entry name" value="TPR-like"/>
    <property type="match status" value="1"/>
</dbReference>
<dbReference type="InterPro" id="IPR011990">
    <property type="entry name" value="TPR-like_helical_dom_sf"/>
</dbReference>
<dbReference type="InterPro" id="IPR053137">
    <property type="entry name" value="NLR-like"/>
</dbReference>
<gene>
    <name evidence="1" type="ORF">N7476_000316</name>
</gene>
<sequence>MKLGENHPSTTSSMAKVALTYRKQGRWEEAEQLEVQVVETRKTKLGMDHPETLKNIANLAAANIRAKQPEFFFIILMHCCNVTFGDILNDTTGSQTLYHPDTLSSMANLASTFWNQGRWSEAEQLQVQVMETRKTKLGADHPDTLSSMANLAFTWQYSGQNAEAINLLRYCLARQKQTLGLNHPQTLANSEALGEWETEGLGTNI</sequence>
<accession>A0A9W9QEA0</accession>
<dbReference type="PANTHER" id="PTHR46082">
    <property type="entry name" value="ATP/GTP-BINDING PROTEIN-RELATED"/>
    <property type="match status" value="1"/>
</dbReference>
<organism evidence="1 2">
    <name type="scientific">Penicillium atrosanguineum</name>
    <dbReference type="NCBI Taxonomy" id="1132637"/>
    <lineage>
        <taxon>Eukaryota</taxon>
        <taxon>Fungi</taxon>
        <taxon>Dikarya</taxon>
        <taxon>Ascomycota</taxon>
        <taxon>Pezizomycotina</taxon>
        <taxon>Eurotiomycetes</taxon>
        <taxon>Eurotiomycetidae</taxon>
        <taxon>Eurotiales</taxon>
        <taxon>Aspergillaceae</taxon>
        <taxon>Penicillium</taxon>
    </lineage>
</organism>
<proteinExistence type="predicted"/>
<dbReference type="EMBL" id="JAPZBO010000001">
    <property type="protein sequence ID" value="KAJ5330533.1"/>
    <property type="molecule type" value="Genomic_DNA"/>
</dbReference>
<name>A0A9W9QEA0_9EURO</name>
<keyword evidence="2" id="KW-1185">Reference proteome</keyword>
<protein>
    <recommendedName>
        <fullName evidence="3">Kinesin light chain</fullName>
    </recommendedName>
</protein>
<comment type="caution">
    <text evidence="1">The sequence shown here is derived from an EMBL/GenBank/DDBJ whole genome shotgun (WGS) entry which is preliminary data.</text>
</comment>
<dbReference type="PANTHER" id="PTHR46082:SF11">
    <property type="entry name" value="AAA+ ATPASE DOMAIN-CONTAINING PROTEIN-RELATED"/>
    <property type="match status" value="1"/>
</dbReference>
<evidence type="ECO:0000313" key="2">
    <source>
        <dbReference type="Proteomes" id="UP001147746"/>
    </source>
</evidence>
<evidence type="ECO:0008006" key="3">
    <source>
        <dbReference type="Google" id="ProtNLM"/>
    </source>
</evidence>
<reference evidence="1" key="1">
    <citation type="submission" date="2022-12" db="EMBL/GenBank/DDBJ databases">
        <authorList>
            <person name="Petersen C."/>
        </authorList>
    </citation>
    <scope>NUCLEOTIDE SEQUENCE</scope>
    <source>
        <strain evidence="1">IBT 21472</strain>
    </source>
</reference>
<evidence type="ECO:0000313" key="1">
    <source>
        <dbReference type="EMBL" id="KAJ5330533.1"/>
    </source>
</evidence>
<dbReference type="Gene3D" id="1.25.40.10">
    <property type="entry name" value="Tetratricopeptide repeat domain"/>
    <property type="match status" value="2"/>
</dbReference>
<dbReference type="Pfam" id="PF13374">
    <property type="entry name" value="TPR_10"/>
    <property type="match status" value="3"/>
</dbReference>